<evidence type="ECO:0000256" key="9">
    <source>
        <dbReference type="ARBA" id="ARBA00022847"/>
    </source>
</evidence>
<feature type="transmembrane region" description="Helical" evidence="16">
    <location>
        <begin position="137"/>
        <end position="159"/>
    </location>
</feature>
<evidence type="ECO:0000256" key="11">
    <source>
        <dbReference type="ARBA" id="ARBA00023065"/>
    </source>
</evidence>
<keyword evidence="12 16" id="KW-0472">Membrane</keyword>
<feature type="transmembrane region" description="Helical" evidence="16">
    <location>
        <begin position="222"/>
        <end position="239"/>
    </location>
</feature>
<dbReference type="GO" id="GO:0060292">
    <property type="term" value="P:long-term synaptic depression"/>
    <property type="evidence" value="ECO:0007669"/>
    <property type="project" value="TreeGrafter"/>
</dbReference>
<feature type="domain" description="Sodium/calcium exchanger membrane region" evidence="17">
    <location>
        <begin position="488"/>
        <end position="637"/>
    </location>
</feature>
<dbReference type="InterPro" id="IPR004481">
    <property type="entry name" value="K/Na/Ca-exchanger"/>
</dbReference>
<dbReference type="GO" id="GO:0005886">
    <property type="term" value="C:plasma membrane"/>
    <property type="evidence" value="ECO:0007669"/>
    <property type="project" value="TreeGrafter"/>
</dbReference>
<evidence type="ECO:0000256" key="13">
    <source>
        <dbReference type="ARBA" id="ARBA00023180"/>
    </source>
</evidence>
<protein>
    <submittedName>
        <fullName evidence="18">SLC24A2 protein</fullName>
    </submittedName>
</protein>
<keyword evidence="11" id="KW-0406">Ion transport</keyword>
<dbReference type="Gene3D" id="1.20.1420.30">
    <property type="entry name" value="NCX, central ion-binding region"/>
    <property type="match status" value="2"/>
</dbReference>
<keyword evidence="4" id="KW-0050">Antiport</keyword>
<evidence type="ECO:0000313" key="19">
    <source>
        <dbReference type="Proteomes" id="UP000838412"/>
    </source>
</evidence>
<evidence type="ECO:0000256" key="16">
    <source>
        <dbReference type="SAM" id="Phobius"/>
    </source>
</evidence>
<dbReference type="Proteomes" id="UP000838412">
    <property type="component" value="Chromosome 2"/>
</dbReference>
<dbReference type="InterPro" id="IPR004837">
    <property type="entry name" value="NaCa_Exmemb"/>
</dbReference>
<keyword evidence="19" id="KW-1185">Reference proteome</keyword>
<dbReference type="GO" id="GO:0006874">
    <property type="term" value="P:intracellular calcium ion homeostasis"/>
    <property type="evidence" value="ECO:0007669"/>
    <property type="project" value="TreeGrafter"/>
</dbReference>
<dbReference type="OrthoDB" id="2127281at2759"/>
<evidence type="ECO:0000256" key="15">
    <source>
        <dbReference type="SAM" id="MobiDB-lite"/>
    </source>
</evidence>
<dbReference type="PANTHER" id="PTHR10846:SF72">
    <property type="entry name" value="SODIUM_POTASSIUM_CALCIUM EXCHANGER NCKX30C"/>
    <property type="match status" value="1"/>
</dbReference>
<proteinExistence type="inferred from homology"/>
<keyword evidence="9" id="KW-0769">Symport</keyword>
<feature type="transmembrane region" description="Helical" evidence="16">
    <location>
        <begin position="12"/>
        <end position="33"/>
    </location>
</feature>
<evidence type="ECO:0000256" key="8">
    <source>
        <dbReference type="ARBA" id="ARBA00022837"/>
    </source>
</evidence>
<evidence type="ECO:0000313" key="18">
    <source>
        <dbReference type="EMBL" id="CAH1254495.1"/>
    </source>
</evidence>
<accession>A0A8J9ZK91</accession>
<feature type="transmembrane region" description="Helical" evidence="16">
    <location>
        <begin position="618"/>
        <end position="639"/>
    </location>
</feature>
<dbReference type="NCBIfam" id="TIGR00367">
    <property type="entry name" value="calcium/sodium antiporter"/>
    <property type="match status" value="1"/>
</dbReference>
<evidence type="ECO:0000256" key="6">
    <source>
        <dbReference type="ARBA" id="ARBA00022692"/>
    </source>
</evidence>
<dbReference type="Pfam" id="PF01699">
    <property type="entry name" value="Na_Ca_ex"/>
    <property type="match status" value="2"/>
</dbReference>
<sequence>MKQMRYTRRAKWDRLLGTLAVVAVGYLCLFFSISTATDDGKETSRQWQQDVTFRSRTILSTNYTSNSSNTTTDPIRKGVYPPDVFDLAARRNGAVVLHILGMMYMFAGMAVVCDEFFVPALTVIVEKLEISEDVAGATFMAAGGSAPEFFLSLFGVFFATGNVGTGTIVGSAVFNILFVIGACAVFSKEVLTLTWWPLLRDTCFYILSLGVLIIFFHNGEILWWQSLCLLTIYLLYVLFMKYSNTLERTLKNLLNPNRVHVVVKEGQRESQHFNFPVFRSNSGLFRHGALQLLIHTIDPIGEAKISDKAKALYTITKVQVVMENEVGHVTLTGDQEVTPINKTSNMATLTVRTLGVTNPSCDTLGDSERPSTSQENLDMSEDSRSLPLGEVVKHSGEKRRQSSSSVSSQDGTGKKNGTIKNGVTQDPEEATDKDEEDEEEEEEKEEPLDMSWPDTCKKRVPYIIMFPLVFMMWITLPDVRKPSARRFYPWGFLGSIIWISIFSYLMLWWANQTGDTMGLSIEVMGLTVLAAGTSVPDLITSVLVARRGFGDMAVSSSIGSNIFDITIGLPVPWLLYACVYNGRAVDVNSRGLFCSILMLLAMLVCVIVTIAACRWRMNRVLGIIFFTLYLVFMVLSVLLELDIIKCFV</sequence>
<gene>
    <name evidence="18" type="primary">SLC24A2</name>
    <name evidence="18" type="ORF">BLAG_LOCUS13886</name>
</gene>
<comment type="similarity">
    <text evidence="2">Belongs to the Ca(2+):cation antiporter (CaCA) (TC 2.A.19) family. SLC24A subfamily.</text>
</comment>
<dbReference type="GO" id="GO:0060291">
    <property type="term" value="P:long-term synaptic potentiation"/>
    <property type="evidence" value="ECO:0007669"/>
    <property type="project" value="TreeGrafter"/>
</dbReference>
<feature type="transmembrane region" description="Helical" evidence="16">
    <location>
        <begin position="558"/>
        <end position="579"/>
    </location>
</feature>
<dbReference type="EMBL" id="OV696687">
    <property type="protein sequence ID" value="CAH1254495.1"/>
    <property type="molecule type" value="Genomic_DNA"/>
</dbReference>
<name>A0A8J9ZK91_BRALA</name>
<keyword evidence="5" id="KW-0109">Calcium transport</keyword>
<keyword evidence="13" id="KW-0325">Glycoprotein</keyword>
<dbReference type="GO" id="GO:0015293">
    <property type="term" value="F:symporter activity"/>
    <property type="evidence" value="ECO:0007669"/>
    <property type="project" value="UniProtKB-KW"/>
</dbReference>
<feature type="transmembrane region" description="Helical" evidence="16">
    <location>
        <begin position="102"/>
        <end position="125"/>
    </location>
</feature>
<feature type="region of interest" description="Disordered" evidence="15">
    <location>
        <begin position="356"/>
        <end position="451"/>
    </location>
</feature>
<feature type="compositionally biased region" description="Basic and acidic residues" evidence="15">
    <location>
        <begin position="391"/>
        <end position="400"/>
    </location>
</feature>
<evidence type="ECO:0000256" key="10">
    <source>
        <dbReference type="ARBA" id="ARBA00022989"/>
    </source>
</evidence>
<feature type="transmembrane region" description="Helical" evidence="16">
    <location>
        <begin position="165"/>
        <end position="186"/>
    </location>
</feature>
<keyword evidence="3" id="KW-0813">Transport</keyword>
<dbReference type="FunFam" id="1.20.1420.30:FF:000002">
    <property type="entry name" value="Sodium/potassium/calcium exchanger 2 isoform 1"/>
    <property type="match status" value="1"/>
</dbReference>
<comment type="catalytic activity">
    <reaction evidence="14">
        <text>Ca(2+)(out) + K(+)(out) + 4 Na(+)(in) = Ca(2+)(in) + K(+)(in) + 4 Na(+)(out)</text>
        <dbReference type="Rhea" id="RHEA:69967"/>
        <dbReference type="ChEBI" id="CHEBI:29101"/>
        <dbReference type="ChEBI" id="CHEBI:29103"/>
        <dbReference type="ChEBI" id="CHEBI:29108"/>
    </reaction>
</comment>
<feature type="transmembrane region" description="Helical" evidence="16">
    <location>
        <begin position="488"/>
        <end position="511"/>
    </location>
</feature>
<evidence type="ECO:0000256" key="12">
    <source>
        <dbReference type="ARBA" id="ARBA00023136"/>
    </source>
</evidence>
<evidence type="ECO:0000256" key="3">
    <source>
        <dbReference type="ARBA" id="ARBA00022448"/>
    </source>
</evidence>
<evidence type="ECO:0000256" key="5">
    <source>
        <dbReference type="ARBA" id="ARBA00022568"/>
    </source>
</evidence>
<dbReference type="AlphaFoldDB" id="A0A8J9ZK91"/>
<organism evidence="18 19">
    <name type="scientific">Branchiostoma lanceolatum</name>
    <name type="common">Common lancelet</name>
    <name type="synonym">Amphioxus lanceolatum</name>
    <dbReference type="NCBI Taxonomy" id="7740"/>
    <lineage>
        <taxon>Eukaryota</taxon>
        <taxon>Metazoa</taxon>
        <taxon>Chordata</taxon>
        <taxon>Cephalochordata</taxon>
        <taxon>Leptocardii</taxon>
        <taxon>Amphioxiformes</taxon>
        <taxon>Branchiostomatidae</taxon>
        <taxon>Branchiostoma</taxon>
    </lineage>
</organism>
<comment type="subcellular location">
    <subcellularLocation>
        <location evidence="1">Membrane</location>
        <topology evidence="1">Multi-pass membrane protein</topology>
    </subcellularLocation>
</comment>
<dbReference type="InterPro" id="IPR044880">
    <property type="entry name" value="NCX_ion-bd_dom_sf"/>
</dbReference>
<evidence type="ECO:0000256" key="1">
    <source>
        <dbReference type="ARBA" id="ARBA00004141"/>
    </source>
</evidence>
<dbReference type="GO" id="GO:0005262">
    <property type="term" value="F:calcium channel activity"/>
    <property type="evidence" value="ECO:0007669"/>
    <property type="project" value="TreeGrafter"/>
</dbReference>
<feature type="compositionally biased region" description="Acidic residues" evidence="15">
    <location>
        <begin position="426"/>
        <end position="448"/>
    </location>
</feature>
<evidence type="ECO:0000259" key="17">
    <source>
        <dbReference type="Pfam" id="PF01699"/>
    </source>
</evidence>
<keyword evidence="8" id="KW-0106">Calcium</keyword>
<evidence type="ECO:0000256" key="2">
    <source>
        <dbReference type="ARBA" id="ARBA00005364"/>
    </source>
</evidence>
<keyword evidence="7" id="KW-0677">Repeat</keyword>
<keyword evidence="6 16" id="KW-0812">Transmembrane</keyword>
<evidence type="ECO:0000256" key="14">
    <source>
        <dbReference type="ARBA" id="ARBA00033627"/>
    </source>
</evidence>
<feature type="domain" description="Sodium/calcium exchanger membrane region" evidence="17">
    <location>
        <begin position="99"/>
        <end position="240"/>
    </location>
</feature>
<dbReference type="PANTHER" id="PTHR10846">
    <property type="entry name" value="SODIUM/POTASSIUM/CALCIUM EXCHANGER"/>
    <property type="match status" value="1"/>
</dbReference>
<dbReference type="GO" id="GO:0008273">
    <property type="term" value="F:calcium, potassium:sodium antiporter activity"/>
    <property type="evidence" value="ECO:0007669"/>
    <property type="project" value="TreeGrafter"/>
</dbReference>
<feature type="transmembrane region" description="Helical" evidence="16">
    <location>
        <begin position="591"/>
        <end position="612"/>
    </location>
</feature>
<evidence type="ECO:0000256" key="7">
    <source>
        <dbReference type="ARBA" id="ARBA00022737"/>
    </source>
</evidence>
<keyword evidence="10 16" id="KW-1133">Transmembrane helix</keyword>
<dbReference type="FunFam" id="1.20.1420.30:FF:000004">
    <property type="entry name" value="Sodium/potassium/calcium exchanger 2 isoform 1"/>
    <property type="match status" value="1"/>
</dbReference>
<feature type="transmembrane region" description="Helical" evidence="16">
    <location>
        <begin position="460"/>
        <end position="476"/>
    </location>
</feature>
<evidence type="ECO:0000256" key="4">
    <source>
        <dbReference type="ARBA" id="ARBA00022449"/>
    </source>
</evidence>
<feature type="transmembrane region" description="Helical" evidence="16">
    <location>
        <begin position="198"/>
        <end position="216"/>
    </location>
</feature>
<reference evidence="18" key="1">
    <citation type="submission" date="2022-01" db="EMBL/GenBank/DDBJ databases">
        <authorList>
            <person name="Braso-Vives M."/>
        </authorList>
    </citation>
    <scope>NUCLEOTIDE SEQUENCE</scope>
</reference>